<dbReference type="Pfam" id="PF18765">
    <property type="entry name" value="Polbeta"/>
    <property type="match status" value="1"/>
</dbReference>
<evidence type="ECO:0000313" key="2">
    <source>
        <dbReference type="EMBL" id="KKL06801.1"/>
    </source>
</evidence>
<sequence length="75" mass="8869">MNLNLHNISPLPKPIISFLHDLSNHKKVSRIIIFGSRACDDYDKYSDIDLAVEAQEFDREDWIKLRETAYYDIRT</sequence>
<accession>A0A0F9CMC5</accession>
<organism evidence="2">
    <name type="scientific">marine sediment metagenome</name>
    <dbReference type="NCBI Taxonomy" id="412755"/>
    <lineage>
        <taxon>unclassified sequences</taxon>
        <taxon>metagenomes</taxon>
        <taxon>ecological metagenomes</taxon>
    </lineage>
</organism>
<feature type="domain" description="Polymerase beta nucleotidyltransferase" evidence="1">
    <location>
        <begin position="22"/>
        <end position="67"/>
    </location>
</feature>
<comment type="caution">
    <text evidence="2">The sequence shown here is derived from an EMBL/GenBank/DDBJ whole genome shotgun (WGS) entry which is preliminary data.</text>
</comment>
<reference evidence="2" key="1">
    <citation type="journal article" date="2015" name="Nature">
        <title>Complex archaea that bridge the gap between prokaryotes and eukaryotes.</title>
        <authorList>
            <person name="Spang A."/>
            <person name="Saw J.H."/>
            <person name="Jorgensen S.L."/>
            <person name="Zaremba-Niedzwiedzka K."/>
            <person name="Martijn J."/>
            <person name="Lind A.E."/>
            <person name="van Eijk R."/>
            <person name="Schleper C."/>
            <person name="Guy L."/>
            <person name="Ettema T.J."/>
        </authorList>
    </citation>
    <scope>NUCLEOTIDE SEQUENCE</scope>
</reference>
<dbReference type="InterPro" id="IPR041633">
    <property type="entry name" value="Polbeta"/>
</dbReference>
<evidence type="ECO:0000259" key="1">
    <source>
        <dbReference type="Pfam" id="PF18765"/>
    </source>
</evidence>
<proteinExistence type="predicted"/>
<dbReference type="InterPro" id="IPR043519">
    <property type="entry name" value="NT_sf"/>
</dbReference>
<dbReference type="AlphaFoldDB" id="A0A0F9CMC5"/>
<feature type="non-terminal residue" evidence="2">
    <location>
        <position position="75"/>
    </location>
</feature>
<name>A0A0F9CMC5_9ZZZZ</name>
<protein>
    <recommendedName>
        <fullName evidence="1">Polymerase beta nucleotidyltransferase domain-containing protein</fullName>
    </recommendedName>
</protein>
<dbReference type="SUPFAM" id="SSF81301">
    <property type="entry name" value="Nucleotidyltransferase"/>
    <property type="match status" value="1"/>
</dbReference>
<dbReference type="CDD" id="cd05403">
    <property type="entry name" value="NT_KNTase_like"/>
    <property type="match status" value="1"/>
</dbReference>
<dbReference type="Gene3D" id="3.30.460.10">
    <property type="entry name" value="Beta Polymerase, domain 2"/>
    <property type="match status" value="1"/>
</dbReference>
<gene>
    <name evidence="2" type="ORF">LCGC14_2592380</name>
</gene>
<dbReference type="EMBL" id="LAZR01043552">
    <property type="protein sequence ID" value="KKL06801.1"/>
    <property type="molecule type" value="Genomic_DNA"/>
</dbReference>